<reference evidence="1 2" key="1">
    <citation type="journal article" date="2019" name="Sci. Rep.">
        <title>Differences in resource use lead to coexistence of seed-transmitted microbial populations.</title>
        <authorList>
            <person name="Torres-Cortes G."/>
            <person name="Garcia B.J."/>
            <person name="Compant S."/>
            <person name="Rezki S."/>
            <person name="Jones P."/>
            <person name="Preveaux A."/>
            <person name="Briand M."/>
            <person name="Roulet A."/>
            <person name="Bouchez O."/>
            <person name="Jacobson D."/>
            <person name="Barret M."/>
        </authorList>
    </citation>
    <scope>NUCLEOTIDE SEQUENCE [LARGE SCALE GENOMIC DNA]</scope>
    <source>
        <strain evidence="1 2">CFBP13511</strain>
    </source>
</reference>
<sequence length="471" mass="54022">MHPESVFLSQFKAISQQLMIDPREKINQLALLLSENSIFLDESSETIDMINAISHSIESDFTIASLQAIEKSNFCFWQKLLLNKKMDIFFFGDERHAAFFFDILDKEKVGNLFYINVTAGGEMGTEAFLSPLQESCHPVIIYDHGADAVKSLPETQGVMLMADFQQVMVLKALPFSVEHDPFIAFLQHKHNMMLAKKPPTLVLGNSYGYYALPANCLNKAVNLSMHSLDLRQAHTMIQHYSESKKIKSIVLVCGYFDLFYELYKTREKENVRVVHIMSHYNHKNNIIPDNDISTKYLHHSDESLLAHFLPVLKSSDRLTEFNYALDDAVSLASTSENLEKQINQASSIACELYETTSETRAALHSKLYKYKESKNINSRLIAEMRDLAKDKGIRIHYVIPPFPEKYVESVQPAMIAETRAFLKSMETYHFSYHDFNEDKSFIRTDFRDGDHLNYHGAVKFVKALKKKGLVL</sequence>
<comment type="caution">
    <text evidence="1">The sequence shown here is derived from an EMBL/GenBank/DDBJ whole genome shotgun (WGS) entry which is preliminary data.</text>
</comment>
<dbReference type="Proteomes" id="UP000306393">
    <property type="component" value="Unassembled WGS sequence"/>
</dbReference>
<dbReference type="AlphaFoldDB" id="A0A4U3F7D5"/>
<evidence type="ECO:0000313" key="1">
    <source>
        <dbReference type="EMBL" id="TKJ89391.1"/>
    </source>
</evidence>
<organism evidence="1 2">
    <name type="scientific">Erwinia persicina</name>
    <dbReference type="NCBI Taxonomy" id="55211"/>
    <lineage>
        <taxon>Bacteria</taxon>
        <taxon>Pseudomonadati</taxon>
        <taxon>Pseudomonadota</taxon>
        <taxon>Gammaproteobacteria</taxon>
        <taxon>Enterobacterales</taxon>
        <taxon>Erwiniaceae</taxon>
        <taxon>Erwinia</taxon>
    </lineage>
</organism>
<name>A0A4U3F7D5_9GAMM</name>
<evidence type="ECO:0000313" key="2">
    <source>
        <dbReference type="Proteomes" id="UP000306393"/>
    </source>
</evidence>
<dbReference type="STRING" id="1219360.GCA_001571305_00373"/>
<protein>
    <submittedName>
        <fullName evidence="1">Uncharacterized protein</fullName>
    </submittedName>
</protein>
<dbReference type="EMBL" id="QGAC01000012">
    <property type="protein sequence ID" value="TKJ89391.1"/>
    <property type="molecule type" value="Genomic_DNA"/>
</dbReference>
<dbReference type="OrthoDB" id="6624581at2"/>
<accession>A0A4U3F7D5</accession>
<gene>
    <name evidence="1" type="ORF">EpCFBP13511_13885</name>
</gene>
<dbReference type="SUPFAM" id="SSF52266">
    <property type="entry name" value="SGNH hydrolase"/>
    <property type="match status" value="1"/>
</dbReference>
<dbReference type="RefSeq" id="WP_137269471.1">
    <property type="nucleotide sequence ID" value="NZ_QGAC01000012.1"/>
</dbReference>
<proteinExistence type="predicted"/>